<organism evidence="2 3">
    <name type="scientific">Luteimonas granuli</name>
    <dbReference type="NCBI Taxonomy" id="1176533"/>
    <lineage>
        <taxon>Bacteria</taxon>
        <taxon>Pseudomonadati</taxon>
        <taxon>Pseudomonadota</taxon>
        <taxon>Gammaproteobacteria</taxon>
        <taxon>Lysobacterales</taxon>
        <taxon>Lysobacteraceae</taxon>
        <taxon>Luteimonas</taxon>
    </lineage>
</organism>
<dbReference type="InterPro" id="IPR021457">
    <property type="entry name" value="DUF3108"/>
</dbReference>
<evidence type="ECO:0000256" key="1">
    <source>
        <dbReference type="SAM" id="SignalP"/>
    </source>
</evidence>
<proteinExistence type="predicted"/>
<evidence type="ECO:0000313" key="3">
    <source>
        <dbReference type="Proteomes" id="UP000316584"/>
    </source>
</evidence>
<feature type="chain" id="PRO_5021917650" evidence="1">
    <location>
        <begin position="21"/>
        <end position="250"/>
    </location>
</feature>
<dbReference type="RefSeq" id="WP_144890753.1">
    <property type="nucleotide sequence ID" value="NZ_CP042218.1"/>
</dbReference>
<evidence type="ECO:0000313" key="2">
    <source>
        <dbReference type="EMBL" id="QDW66218.1"/>
    </source>
</evidence>
<keyword evidence="1" id="KW-0732">Signal</keyword>
<name>A0A518N2T6_9GAMM</name>
<dbReference type="OrthoDB" id="6007799at2"/>
<dbReference type="AlphaFoldDB" id="A0A518N2T6"/>
<accession>A0A518N2T6</accession>
<dbReference type="KEGG" id="lug:FPZ22_04370"/>
<keyword evidence="3" id="KW-1185">Reference proteome</keyword>
<sequence>MRAVHTFLLTVLATVSTATAAASVQADSGIREPAAALQPFLATYDAWNGGRPAGAATMRLAREDGHWLLGLDVTGNRGLARWVRLDIDQDTVFDVVGDQYRPLRQSTRRKALFVDREVEGVYDWAAGSARWEGDIKAARRQPVALREGDMGGLLINLAIVRDAAPGRRLGYRFVDGGRVREHEYAVAEATEKVEVDGLSWEALRVSRTNGGDDETILWVARGVPTPVRILQREDGEDGIDLRLVAYEGVH</sequence>
<dbReference type="Pfam" id="PF11306">
    <property type="entry name" value="DUF3108"/>
    <property type="match status" value="1"/>
</dbReference>
<protein>
    <submittedName>
        <fullName evidence="2">DUF3108 domain-containing protein</fullName>
    </submittedName>
</protein>
<reference evidence="2 3" key="1">
    <citation type="submission" date="2019-07" db="EMBL/GenBank/DDBJ databases">
        <title>Full genome sequence of Luteimonas sp. Gr-4.</title>
        <authorList>
            <person name="Im W.-T."/>
        </authorList>
    </citation>
    <scope>NUCLEOTIDE SEQUENCE [LARGE SCALE GENOMIC DNA]</scope>
    <source>
        <strain evidence="2 3">Gr-4</strain>
    </source>
</reference>
<dbReference type="EMBL" id="CP042218">
    <property type="protein sequence ID" value="QDW66218.1"/>
    <property type="molecule type" value="Genomic_DNA"/>
</dbReference>
<dbReference type="Proteomes" id="UP000316584">
    <property type="component" value="Chromosome"/>
</dbReference>
<gene>
    <name evidence="2" type="ORF">FPZ22_04370</name>
</gene>
<feature type="signal peptide" evidence="1">
    <location>
        <begin position="1"/>
        <end position="20"/>
    </location>
</feature>